<dbReference type="GO" id="GO:0006935">
    <property type="term" value="P:chemotaxis"/>
    <property type="evidence" value="ECO:0007669"/>
    <property type="project" value="InterPro"/>
</dbReference>
<name>A0A1G8AI28_9BACI</name>
<evidence type="ECO:0000256" key="7">
    <source>
        <dbReference type="SAM" id="MobiDB-lite"/>
    </source>
</evidence>
<dbReference type="Pfam" id="PF00672">
    <property type="entry name" value="HAMP"/>
    <property type="match status" value="1"/>
</dbReference>
<dbReference type="InterPro" id="IPR003660">
    <property type="entry name" value="HAMP_dom"/>
</dbReference>
<evidence type="ECO:0000259" key="10">
    <source>
        <dbReference type="PROSITE" id="PS50885"/>
    </source>
</evidence>
<dbReference type="PRINTS" id="PR00260">
    <property type="entry name" value="CHEMTRNSDUCR"/>
</dbReference>
<feature type="region of interest" description="Disordered" evidence="7">
    <location>
        <begin position="266"/>
        <end position="288"/>
    </location>
</feature>
<evidence type="ECO:0000256" key="4">
    <source>
        <dbReference type="ARBA" id="ARBA00023224"/>
    </source>
</evidence>
<proteinExistence type="inferred from homology"/>
<evidence type="ECO:0000256" key="3">
    <source>
        <dbReference type="ARBA" id="ARBA00023136"/>
    </source>
</evidence>
<dbReference type="Proteomes" id="UP000199163">
    <property type="component" value="Unassembled WGS sequence"/>
</dbReference>
<dbReference type="Pfam" id="PF00015">
    <property type="entry name" value="MCPsignal"/>
    <property type="match status" value="1"/>
</dbReference>
<dbReference type="PROSITE" id="PS50111">
    <property type="entry name" value="CHEMOTAXIS_TRANSDUC_2"/>
    <property type="match status" value="1"/>
</dbReference>
<dbReference type="SUPFAM" id="SSF58104">
    <property type="entry name" value="Methyl-accepting chemotaxis protein (MCP) signaling domain"/>
    <property type="match status" value="1"/>
</dbReference>
<dbReference type="CDD" id="cd11386">
    <property type="entry name" value="MCP_signal"/>
    <property type="match status" value="1"/>
</dbReference>
<dbReference type="AlphaFoldDB" id="A0A1G8AI28"/>
<feature type="domain" description="HAMP" evidence="10">
    <location>
        <begin position="204"/>
        <end position="257"/>
    </location>
</feature>
<evidence type="ECO:0000256" key="2">
    <source>
        <dbReference type="ARBA" id="ARBA00022475"/>
    </source>
</evidence>
<dbReference type="STRING" id="568899.SAMN05192534_102147"/>
<evidence type="ECO:0000256" key="8">
    <source>
        <dbReference type="SAM" id="Phobius"/>
    </source>
</evidence>
<dbReference type="Gene3D" id="1.10.287.950">
    <property type="entry name" value="Methyl-accepting chemotaxis protein"/>
    <property type="match status" value="1"/>
</dbReference>
<dbReference type="SMART" id="SM00304">
    <property type="entry name" value="HAMP"/>
    <property type="match status" value="2"/>
</dbReference>
<comment type="similarity">
    <text evidence="5">Belongs to the methyl-accepting chemotaxis (MCP) protein family.</text>
</comment>
<evidence type="ECO:0000313" key="11">
    <source>
        <dbReference type="EMBL" id="SDH19960.1"/>
    </source>
</evidence>
<evidence type="ECO:0000256" key="6">
    <source>
        <dbReference type="PROSITE-ProRule" id="PRU00284"/>
    </source>
</evidence>
<dbReference type="PROSITE" id="PS50885">
    <property type="entry name" value="HAMP"/>
    <property type="match status" value="1"/>
</dbReference>
<keyword evidence="4 6" id="KW-0807">Transducer</keyword>
<evidence type="ECO:0000259" key="9">
    <source>
        <dbReference type="PROSITE" id="PS50111"/>
    </source>
</evidence>
<gene>
    <name evidence="11" type="ORF">SAMN05192534_102147</name>
</gene>
<organism evidence="11 12">
    <name type="scientific">Alteribacillus persepolensis</name>
    <dbReference type="NCBI Taxonomy" id="568899"/>
    <lineage>
        <taxon>Bacteria</taxon>
        <taxon>Bacillati</taxon>
        <taxon>Bacillota</taxon>
        <taxon>Bacilli</taxon>
        <taxon>Bacillales</taxon>
        <taxon>Bacillaceae</taxon>
        <taxon>Alteribacillus</taxon>
    </lineage>
</organism>
<dbReference type="PANTHER" id="PTHR32089:SF112">
    <property type="entry name" value="LYSOZYME-LIKE PROTEIN-RELATED"/>
    <property type="match status" value="1"/>
</dbReference>
<feature type="domain" description="Methyl-accepting transducer" evidence="9">
    <location>
        <begin position="276"/>
        <end position="512"/>
    </location>
</feature>
<dbReference type="GO" id="GO:0007165">
    <property type="term" value="P:signal transduction"/>
    <property type="evidence" value="ECO:0007669"/>
    <property type="project" value="UniProtKB-KW"/>
</dbReference>
<evidence type="ECO:0000256" key="1">
    <source>
        <dbReference type="ARBA" id="ARBA00004236"/>
    </source>
</evidence>
<dbReference type="RefSeq" id="WP_091271426.1">
    <property type="nucleotide sequence ID" value="NZ_FNDK01000002.1"/>
</dbReference>
<dbReference type="InterPro" id="IPR004089">
    <property type="entry name" value="MCPsignal_dom"/>
</dbReference>
<keyword evidence="2" id="KW-1003">Cell membrane</keyword>
<keyword evidence="12" id="KW-1185">Reference proteome</keyword>
<accession>A0A1G8AI28</accession>
<dbReference type="OrthoDB" id="9804712at2"/>
<keyword evidence="3 8" id="KW-0472">Membrane</keyword>
<comment type="subcellular location">
    <subcellularLocation>
        <location evidence="1">Cell membrane</location>
    </subcellularLocation>
</comment>
<dbReference type="GO" id="GO:0004888">
    <property type="term" value="F:transmembrane signaling receptor activity"/>
    <property type="evidence" value="ECO:0007669"/>
    <property type="project" value="InterPro"/>
</dbReference>
<dbReference type="SMART" id="SM00283">
    <property type="entry name" value="MA"/>
    <property type="match status" value="1"/>
</dbReference>
<sequence>MKRMQWKHLSLKAKMLVTFFIVALLMCVGGAFIYMEMDKASNQVEALERRSDRAMMTTEIGSLIRHKYILVSDYGRGSVFDEQTYQQLDERLNDYFAQLENRMNTEMQQTLYQVITSQNARFNTIVEETLSAENDNSTTQFVSLDQIRKQMLGNVEELTTMVSEQAETAGSEALLSVEGAKTMFFISFGIAVLSGAVLFYFFASRISRQLRHVVTLAKKVSAGDLTVEKAAPKGKDEIGQLQQAMNTMVDGLSGLMNKISQTSEQLASSSNQLTASSDENSKASTTISESIQELASGIDTQSTNVQANQQIVNELNEGIGGIAKAMETVHQTAMQTSERASNGNEVVERTVSQMTDINQQTKVTSEVIQQLDSKSEKINSIVSLITDIADQTNLLALNAAIEAARAGENGKGFAVVADEVRSLAEQSTSSAGQISELIRDIQQDISQSVEYMSENRKQAESGLHEVQQAGEAFNDITESVQRITEQTETVSASVEQLTASTQEMVSRIDESVGVSLRAADYSQDVAASAEESNASMQEVAASAEALSGMAEELQESTRHFKV</sequence>
<feature type="transmembrane region" description="Helical" evidence="8">
    <location>
        <begin position="183"/>
        <end position="203"/>
    </location>
</feature>
<dbReference type="EMBL" id="FNDK01000002">
    <property type="protein sequence ID" value="SDH19960.1"/>
    <property type="molecule type" value="Genomic_DNA"/>
</dbReference>
<dbReference type="Gene3D" id="6.10.340.10">
    <property type="match status" value="1"/>
</dbReference>
<reference evidence="12" key="1">
    <citation type="submission" date="2016-10" db="EMBL/GenBank/DDBJ databases">
        <authorList>
            <person name="Varghese N."/>
            <person name="Submissions S."/>
        </authorList>
    </citation>
    <scope>NUCLEOTIDE SEQUENCE [LARGE SCALE GENOMIC DNA]</scope>
    <source>
        <strain evidence="12">DSM 21632</strain>
    </source>
</reference>
<dbReference type="InterPro" id="IPR004090">
    <property type="entry name" value="Chemotax_Me-accpt_rcpt"/>
</dbReference>
<keyword evidence="8" id="KW-0812">Transmembrane</keyword>
<dbReference type="CDD" id="cd06225">
    <property type="entry name" value="HAMP"/>
    <property type="match status" value="1"/>
</dbReference>
<evidence type="ECO:0000256" key="5">
    <source>
        <dbReference type="ARBA" id="ARBA00029447"/>
    </source>
</evidence>
<dbReference type="PANTHER" id="PTHR32089">
    <property type="entry name" value="METHYL-ACCEPTING CHEMOTAXIS PROTEIN MCPB"/>
    <property type="match status" value="1"/>
</dbReference>
<dbReference type="GO" id="GO:0005886">
    <property type="term" value="C:plasma membrane"/>
    <property type="evidence" value="ECO:0007669"/>
    <property type="project" value="UniProtKB-SubCell"/>
</dbReference>
<keyword evidence="8" id="KW-1133">Transmembrane helix</keyword>
<evidence type="ECO:0000313" key="12">
    <source>
        <dbReference type="Proteomes" id="UP000199163"/>
    </source>
</evidence>
<protein>
    <submittedName>
        <fullName evidence="11">Methyl-accepting chemotaxis protein</fullName>
    </submittedName>
</protein>